<dbReference type="InterPro" id="IPR002575">
    <property type="entry name" value="Aminoglycoside_PTrfase"/>
</dbReference>
<reference evidence="2 3" key="1">
    <citation type="journal article" date="2016" name="Int. J. Syst. Evol. Microbiol.">
        <title>Tessaracoccus flavus sp. nov., isolated from the drainage system of a lindane-producing factory.</title>
        <authorList>
            <person name="Kumari R."/>
            <person name="Singh P."/>
            <person name="Schumann P."/>
            <person name="Lal R."/>
        </authorList>
    </citation>
    <scope>NUCLEOTIDE SEQUENCE [LARGE SCALE GENOMIC DNA]</scope>
    <source>
        <strain evidence="2 3">RP1T</strain>
    </source>
</reference>
<keyword evidence="3" id="KW-1185">Reference proteome</keyword>
<feature type="domain" description="Aminoglycoside phosphotransferase" evidence="1">
    <location>
        <begin position="157"/>
        <end position="328"/>
    </location>
</feature>
<dbReference type="AlphaFoldDB" id="A0A1Q2CDD6"/>
<dbReference type="EMBL" id="CP019605">
    <property type="protein sequence ID" value="AQP44065.1"/>
    <property type="molecule type" value="Genomic_DNA"/>
</dbReference>
<organism evidence="2 3">
    <name type="scientific">Tessaracoccus flavus</name>
    <dbReference type="NCBI Taxonomy" id="1610493"/>
    <lineage>
        <taxon>Bacteria</taxon>
        <taxon>Bacillati</taxon>
        <taxon>Actinomycetota</taxon>
        <taxon>Actinomycetes</taxon>
        <taxon>Propionibacteriales</taxon>
        <taxon>Propionibacteriaceae</taxon>
        <taxon>Tessaracoccus</taxon>
    </lineage>
</organism>
<name>A0A1Q2CDD6_9ACTN</name>
<evidence type="ECO:0000313" key="2">
    <source>
        <dbReference type="EMBL" id="AQP44065.1"/>
    </source>
</evidence>
<evidence type="ECO:0000259" key="1">
    <source>
        <dbReference type="Pfam" id="PF01636"/>
    </source>
</evidence>
<protein>
    <recommendedName>
        <fullName evidence="1">Aminoglycoside phosphotransferase domain-containing protein</fullName>
    </recommendedName>
</protein>
<sequence length="371" mass="40434">MRQLVDALLDPVILAELTGRTVVADRIRIKAKNSVVLALRDAETGQPDGWARVLWPITQDKASKVVERAQRRGQRIQTRPLHAGLMMQWGELASDPQLAAVYRVALKEGLIEAGDQVLRYNPLRRLVVRHGDTTVRLSTQANPVALPLDWALIEDGVPLPGRLDSGAHPQIAVQRFVGDTDLEDTRDLAATRTVGAALATLHRAEVPNALRGWLSSREPDPREQGAAHVELLSLLDDDLAARMASLADQTARRWDQVRTDTRLVVHGDASPDQMLLDSATGRVWVTDLERACLADPAVDLGSYLANCSDDEGAALLAGYTAAGGALPASRLLDAARSRAILLAAADPIRRAEPEWREHVSQRLDALEGTLR</sequence>
<dbReference type="STRING" id="1610493.RPIT_03905"/>
<dbReference type="SUPFAM" id="SSF56112">
    <property type="entry name" value="Protein kinase-like (PK-like)"/>
    <property type="match status" value="1"/>
</dbReference>
<gene>
    <name evidence="2" type="ORF">RPIT_03905</name>
</gene>
<accession>A0A1Q2CDD6</accession>
<dbReference type="OrthoDB" id="581471at2"/>
<dbReference type="RefSeq" id="WP_077340827.1">
    <property type="nucleotide sequence ID" value="NZ_CP019605.1"/>
</dbReference>
<dbReference type="Proteomes" id="UP000188324">
    <property type="component" value="Chromosome"/>
</dbReference>
<dbReference type="InterPro" id="IPR011009">
    <property type="entry name" value="Kinase-like_dom_sf"/>
</dbReference>
<dbReference type="Gene3D" id="3.90.1200.10">
    <property type="match status" value="1"/>
</dbReference>
<dbReference type="Pfam" id="PF01636">
    <property type="entry name" value="APH"/>
    <property type="match status" value="1"/>
</dbReference>
<evidence type="ECO:0000313" key="3">
    <source>
        <dbReference type="Proteomes" id="UP000188324"/>
    </source>
</evidence>
<dbReference type="KEGG" id="tfl:RPIT_03905"/>
<proteinExistence type="predicted"/>